<name>A0A370U9A1_9GAMM</name>
<dbReference type="AlphaFoldDB" id="A0A370U9A1"/>
<organism evidence="1 2">
    <name type="scientific">Marinomonas piezotolerans</name>
    <dbReference type="NCBI Taxonomy" id="2213058"/>
    <lineage>
        <taxon>Bacteria</taxon>
        <taxon>Pseudomonadati</taxon>
        <taxon>Pseudomonadota</taxon>
        <taxon>Gammaproteobacteria</taxon>
        <taxon>Oceanospirillales</taxon>
        <taxon>Oceanospirillaceae</taxon>
        <taxon>Marinomonas</taxon>
    </lineage>
</organism>
<protein>
    <submittedName>
        <fullName evidence="1">Uncharacterized protein</fullName>
    </submittedName>
</protein>
<evidence type="ECO:0000313" key="1">
    <source>
        <dbReference type="EMBL" id="RDL44345.1"/>
    </source>
</evidence>
<proteinExistence type="predicted"/>
<reference evidence="1 2" key="1">
    <citation type="submission" date="2018-06" db="EMBL/GenBank/DDBJ databases">
        <title>Marinomonas sp. YLB-05 draft genome sequence.</title>
        <authorList>
            <person name="Yu L."/>
            <person name="Tang X."/>
        </authorList>
    </citation>
    <scope>NUCLEOTIDE SEQUENCE [LARGE SCALE GENOMIC DNA]</scope>
    <source>
        <strain evidence="1 2">YLB-05</strain>
    </source>
</reference>
<dbReference type="RefSeq" id="WP_115467608.1">
    <property type="nucleotide sequence ID" value="NZ_QKRA01000003.1"/>
</dbReference>
<dbReference type="Proteomes" id="UP000254326">
    <property type="component" value="Unassembled WGS sequence"/>
</dbReference>
<accession>A0A370U9A1</accession>
<dbReference type="OrthoDB" id="6104096at2"/>
<dbReference type="EMBL" id="QKRA01000003">
    <property type="protein sequence ID" value="RDL44345.1"/>
    <property type="molecule type" value="Genomic_DNA"/>
</dbReference>
<evidence type="ECO:0000313" key="2">
    <source>
        <dbReference type="Proteomes" id="UP000254326"/>
    </source>
</evidence>
<comment type="caution">
    <text evidence="1">The sequence shown here is derived from an EMBL/GenBank/DDBJ whole genome shotgun (WGS) entry which is preliminary data.</text>
</comment>
<sequence length="136" mass="15589">MRYGREINFTLPEPTLLLNKWQRMHWQKRREYHKALCWSVRAALQAEGITRLSPYKHCKIEIDRYSTALADWDGVMGGLKPLIDTLVVCTKTNPLGLGLIEDDNPSCIIECPVIRQHKSTRKAASTVVTITEILEI</sequence>
<keyword evidence="2" id="KW-1185">Reference proteome</keyword>
<gene>
    <name evidence="1" type="ORF">DN730_08045</name>
</gene>